<feature type="transmembrane region" description="Helical" evidence="10">
    <location>
        <begin position="196"/>
        <end position="219"/>
    </location>
</feature>
<comment type="similarity">
    <text evidence="9">Belongs to the two pore domain potassium channel (TC 1.A.1.8) family.</text>
</comment>
<evidence type="ECO:0000256" key="1">
    <source>
        <dbReference type="ARBA" id="ARBA00004141"/>
    </source>
</evidence>
<sequence length="300" mass="34225">MCNNAASMEWNFFSSLFFCFTVFSTIGYGRMAPITVKGKIATMVYAAIGIPLMLLLLADLGDILAVFMSKTYNYILNTWHRCFRQKWKRSISFSSLKRHSARSSAGSTLESRVSIKEPLSLTDILKNQAPVRDNFLHLRNLNIFELLILKDTHLCLPRKGPYIRCYSCPELESKETPNPPLLNFDNLGVEVDQLDVPILVIILVVMAFIMLGALILPLWEGWDTLQAFYFCFITLTTIGFGDVFPAHPNYFLLLSVYTVLGMAIICMAFKLMQNRMVSFYKNCITCVIGREVYRTPRDKT</sequence>
<keyword evidence="6 9" id="KW-0406">Ion transport</keyword>
<keyword evidence="2 9" id="KW-0813">Transport</keyword>
<feature type="domain" description="Potassium channel" evidence="11">
    <location>
        <begin position="204"/>
        <end position="276"/>
    </location>
</feature>
<keyword evidence="5 10" id="KW-1133">Transmembrane helix</keyword>
<evidence type="ECO:0000256" key="5">
    <source>
        <dbReference type="ARBA" id="ARBA00022989"/>
    </source>
</evidence>
<evidence type="ECO:0000256" key="4">
    <source>
        <dbReference type="ARBA" id="ARBA00022958"/>
    </source>
</evidence>
<evidence type="ECO:0000256" key="10">
    <source>
        <dbReference type="SAM" id="Phobius"/>
    </source>
</evidence>
<dbReference type="SUPFAM" id="SSF81324">
    <property type="entry name" value="Voltage-gated potassium channels"/>
    <property type="match status" value="2"/>
</dbReference>
<evidence type="ECO:0000256" key="2">
    <source>
        <dbReference type="ARBA" id="ARBA00022448"/>
    </source>
</evidence>
<dbReference type="GO" id="GO:0030322">
    <property type="term" value="P:stabilization of membrane potential"/>
    <property type="evidence" value="ECO:0007669"/>
    <property type="project" value="TreeGrafter"/>
</dbReference>
<keyword evidence="4" id="KW-0630">Potassium</keyword>
<feature type="domain" description="Potassium channel" evidence="11">
    <location>
        <begin position="7"/>
        <end position="64"/>
    </location>
</feature>
<dbReference type="InterPro" id="IPR003280">
    <property type="entry name" value="2pore_dom_K_chnl"/>
</dbReference>
<keyword evidence="7 10" id="KW-0472">Membrane</keyword>
<evidence type="ECO:0000256" key="7">
    <source>
        <dbReference type="ARBA" id="ARBA00023136"/>
    </source>
</evidence>
<gene>
    <name evidence="12" type="ORF">GDO78_019272</name>
</gene>
<dbReference type="Gene3D" id="1.10.287.70">
    <property type="match status" value="1"/>
</dbReference>
<accession>A0A8J6ECI1</accession>
<dbReference type="GO" id="GO:0022841">
    <property type="term" value="F:potassium ion leak channel activity"/>
    <property type="evidence" value="ECO:0007669"/>
    <property type="project" value="TreeGrafter"/>
</dbReference>
<evidence type="ECO:0000256" key="3">
    <source>
        <dbReference type="ARBA" id="ARBA00022692"/>
    </source>
</evidence>
<dbReference type="OrthoDB" id="297496at2759"/>
<dbReference type="PANTHER" id="PTHR11003">
    <property type="entry name" value="POTASSIUM CHANNEL, SUBFAMILY K"/>
    <property type="match status" value="1"/>
</dbReference>
<dbReference type="PRINTS" id="PR01333">
    <property type="entry name" value="2POREKCHANEL"/>
</dbReference>
<comment type="subcellular location">
    <subcellularLocation>
        <location evidence="1">Membrane</location>
        <topology evidence="1">Multi-pass membrane protein</topology>
    </subcellularLocation>
</comment>
<dbReference type="InterPro" id="IPR013099">
    <property type="entry name" value="K_chnl_dom"/>
</dbReference>
<feature type="transmembrane region" description="Helical" evidence="10">
    <location>
        <begin position="12"/>
        <end position="31"/>
    </location>
</feature>
<protein>
    <recommendedName>
        <fullName evidence="11">Potassium channel domain-containing protein</fullName>
    </recommendedName>
</protein>
<dbReference type="AlphaFoldDB" id="A0A8J6ECI1"/>
<dbReference type="PANTHER" id="PTHR11003:SF346">
    <property type="entry name" value="POTASSIUM CHANNEL SUBFAMILY K MEMBER 18"/>
    <property type="match status" value="1"/>
</dbReference>
<feature type="transmembrane region" description="Helical" evidence="10">
    <location>
        <begin position="250"/>
        <end position="272"/>
    </location>
</feature>
<keyword evidence="13" id="KW-1185">Reference proteome</keyword>
<dbReference type="EMBL" id="WNTK01003782">
    <property type="protein sequence ID" value="KAG9464861.1"/>
    <property type="molecule type" value="Genomic_DNA"/>
</dbReference>
<evidence type="ECO:0000256" key="6">
    <source>
        <dbReference type="ARBA" id="ARBA00023065"/>
    </source>
</evidence>
<reference evidence="12" key="1">
    <citation type="thesis" date="2020" institute="ProQuest LLC" country="789 East Eisenhower Parkway, Ann Arbor, MI, USA">
        <title>Comparative Genomics and Chromosome Evolution.</title>
        <authorList>
            <person name="Mudd A.B."/>
        </authorList>
    </citation>
    <scope>NUCLEOTIDE SEQUENCE</scope>
    <source>
        <strain evidence="12">HN-11 Male</strain>
        <tissue evidence="12">Kidney and liver</tissue>
    </source>
</reference>
<comment type="caution">
    <text evidence="12">The sequence shown here is derived from an EMBL/GenBank/DDBJ whole genome shotgun (WGS) entry which is preliminary data.</text>
</comment>
<keyword evidence="3 9" id="KW-0812">Transmembrane</keyword>
<organism evidence="12 13">
    <name type="scientific">Eleutherodactylus coqui</name>
    <name type="common">Puerto Rican coqui</name>
    <dbReference type="NCBI Taxonomy" id="57060"/>
    <lineage>
        <taxon>Eukaryota</taxon>
        <taxon>Metazoa</taxon>
        <taxon>Chordata</taxon>
        <taxon>Craniata</taxon>
        <taxon>Vertebrata</taxon>
        <taxon>Euteleostomi</taxon>
        <taxon>Amphibia</taxon>
        <taxon>Batrachia</taxon>
        <taxon>Anura</taxon>
        <taxon>Neobatrachia</taxon>
        <taxon>Hyloidea</taxon>
        <taxon>Eleutherodactylidae</taxon>
        <taxon>Eleutherodactylinae</taxon>
        <taxon>Eleutherodactylus</taxon>
        <taxon>Eleutherodactylus</taxon>
    </lineage>
</organism>
<name>A0A8J6ECI1_ELECQ</name>
<proteinExistence type="inferred from homology"/>
<evidence type="ECO:0000256" key="9">
    <source>
        <dbReference type="RuleBase" id="RU003857"/>
    </source>
</evidence>
<dbReference type="GO" id="GO:0005886">
    <property type="term" value="C:plasma membrane"/>
    <property type="evidence" value="ECO:0007669"/>
    <property type="project" value="TreeGrafter"/>
</dbReference>
<keyword evidence="8 9" id="KW-0407">Ion channel</keyword>
<feature type="transmembrane region" description="Helical" evidence="10">
    <location>
        <begin position="43"/>
        <end position="68"/>
    </location>
</feature>
<dbReference type="Pfam" id="PF07885">
    <property type="entry name" value="Ion_trans_2"/>
    <property type="match status" value="2"/>
</dbReference>
<dbReference type="GO" id="GO:0015271">
    <property type="term" value="F:outward rectifier potassium channel activity"/>
    <property type="evidence" value="ECO:0007669"/>
    <property type="project" value="TreeGrafter"/>
</dbReference>
<evidence type="ECO:0000313" key="13">
    <source>
        <dbReference type="Proteomes" id="UP000770717"/>
    </source>
</evidence>
<evidence type="ECO:0000313" key="12">
    <source>
        <dbReference type="EMBL" id="KAG9464861.1"/>
    </source>
</evidence>
<dbReference type="Proteomes" id="UP000770717">
    <property type="component" value="Unassembled WGS sequence"/>
</dbReference>
<evidence type="ECO:0000259" key="11">
    <source>
        <dbReference type="Pfam" id="PF07885"/>
    </source>
</evidence>
<evidence type="ECO:0000256" key="8">
    <source>
        <dbReference type="ARBA" id="ARBA00023303"/>
    </source>
</evidence>